<feature type="domain" description="Peptidoglycan beta-N-acetylmuramidase NamZ N-terminal" evidence="1">
    <location>
        <begin position="20"/>
        <end position="223"/>
    </location>
</feature>
<evidence type="ECO:0000313" key="3">
    <source>
        <dbReference type="EMBL" id="SVA73199.1"/>
    </source>
</evidence>
<dbReference type="Gene3D" id="3.40.50.12170">
    <property type="entry name" value="Uncharacterised protein PF07075, DUF1343"/>
    <property type="match status" value="1"/>
</dbReference>
<reference evidence="3" key="1">
    <citation type="submission" date="2018-05" db="EMBL/GenBank/DDBJ databases">
        <authorList>
            <person name="Lanie J.A."/>
            <person name="Ng W.-L."/>
            <person name="Kazmierczak K.M."/>
            <person name="Andrzejewski T.M."/>
            <person name="Davidsen T.M."/>
            <person name="Wayne K.J."/>
            <person name="Tettelin H."/>
            <person name="Glass J.I."/>
            <person name="Rusch D."/>
            <person name="Podicherti R."/>
            <person name="Tsui H.-C.T."/>
            <person name="Winkler M.E."/>
        </authorList>
    </citation>
    <scope>NUCLEOTIDE SEQUENCE</scope>
</reference>
<dbReference type="Pfam" id="PF07075">
    <property type="entry name" value="NamZ_N"/>
    <property type="match status" value="1"/>
</dbReference>
<evidence type="ECO:0000259" key="2">
    <source>
        <dbReference type="Pfam" id="PF20732"/>
    </source>
</evidence>
<gene>
    <name evidence="3" type="ORF">METZ01_LOCUS126053</name>
</gene>
<feature type="domain" description="Peptidoglycan beta-N-acetylmuramidase NamZ C-terminal" evidence="2">
    <location>
        <begin position="228"/>
        <end position="360"/>
    </location>
</feature>
<dbReference type="GO" id="GO:0033922">
    <property type="term" value="F:peptidoglycan beta-N-acetylmuramidase activity"/>
    <property type="evidence" value="ECO:0007669"/>
    <property type="project" value="InterPro"/>
</dbReference>
<dbReference type="EMBL" id="UINC01017609">
    <property type="protein sequence ID" value="SVA73199.1"/>
    <property type="molecule type" value="Genomic_DNA"/>
</dbReference>
<dbReference type="Pfam" id="PF20732">
    <property type="entry name" value="NamZ_C"/>
    <property type="match status" value="1"/>
</dbReference>
<sequence>MTGLDILLEKKYYFIQERSIALITNQTGVDKVGIPNYQRFMEMEDVDLKVIFTPENDLFDKVNKTENTALDPIMNNLPTLIDIFKYTTKPTPEMLAGITTIVYDIQDIGARSYTCISTLGLVMEAAGELNIPVLVLDRPNLIRGDMIEGPILNMEFRSFIGYYPLPIRYGGTVGALANSIIANKWISHEPVLDVISMEGWNEKVWFDETDLVWVDPSPNIPDLETAIIYPGMCLLEATNISEGKGTEHPFKWIGAPWIDGWDLSQALNKFDLPGVNFLPRSFMPKKIPDIADRPKFENQKCSGVEIWVTDRDSFKSVDTGVLTLFILYAMYPDKIELREKELNMYWGNNTLFKELIKGSTGPYFLKHYN</sequence>
<protein>
    <recommendedName>
        <fullName evidence="4">DUF1343 domain-containing protein</fullName>
    </recommendedName>
</protein>
<evidence type="ECO:0000259" key="1">
    <source>
        <dbReference type="Pfam" id="PF07075"/>
    </source>
</evidence>
<dbReference type="InterPro" id="IPR008302">
    <property type="entry name" value="NamZ"/>
</dbReference>
<evidence type="ECO:0008006" key="4">
    <source>
        <dbReference type="Google" id="ProtNLM"/>
    </source>
</evidence>
<dbReference type="InterPro" id="IPR048502">
    <property type="entry name" value="NamZ_N"/>
</dbReference>
<proteinExistence type="predicted"/>
<name>A0A381Y805_9ZZZZ</name>
<dbReference type="PANTHER" id="PTHR42915">
    <property type="entry name" value="HYPOTHETICAL 460 KDA PROTEIN IN FEUA-SIGW INTERGENIC REGION [PRECURSOR]"/>
    <property type="match status" value="1"/>
</dbReference>
<accession>A0A381Y805</accession>
<organism evidence="3">
    <name type="scientific">marine metagenome</name>
    <dbReference type="NCBI Taxonomy" id="408172"/>
    <lineage>
        <taxon>unclassified sequences</taxon>
        <taxon>metagenomes</taxon>
        <taxon>ecological metagenomes</taxon>
    </lineage>
</organism>
<dbReference type="Gene3D" id="3.90.1150.140">
    <property type="match status" value="1"/>
</dbReference>
<dbReference type="PIRSF" id="PIRSF016719">
    <property type="entry name" value="UCP016719"/>
    <property type="match status" value="1"/>
</dbReference>
<dbReference type="InterPro" id="IPR048503">
    <property type="entry name" value="NamZ_C"/>
</dbReference>
<dbReference type="AlphaFoldDB" id="A0A381Y805"/>
<dbReference type="PANTHER" id="PTHR42915:SF1">
    <property type="entry name" value="PEPTIDOGLYCAN BETA-N-ACETYLMURAMIDASE NAMZ"/>
    <property type="match status" value="1"/>
</dbReference>